<dbReference type="EMBL" id="JABZEO010000001">
    <property type="protein sequence ID" value="NVZ07963.1"/>
    <property type="molecule type" value="Genomic_DNA"/>
</dbReference>
<evidence type="ECO:0000256" key="1">
    <source>
        <dbReference type="SAM" id="Coils"/>
    </source>
</evidence>
<feature type="coiled-coil region" evidence="1">
    <location>
        <begin position="10"/>
        <end position="44"/>
    </location>
</feature>
<evidence type="ECO:0000313" key="2">
    <source>
        <dbReference type="EMBL" id="NVZ07963.1"/>
    </source>
</evidence>
<accession>A0A850RFS2</accession>
<dbReference type="Proteomes" id="UP000592294">
    <property type="component" value="Unassembled WGS sequence"/>
</dbReference>
<sequence>MTLGQLIDDLKIRRDQIRILQKTIDAAKEEYEHLERDIMTKLNEQGLTNSRSNLAIATITEQTVANVNDWDAFMDYVFTNDARHLLQRRIASRAALEEIEDNGEAIPGLALTKLTKLGLRSL</sequence>
<dbReference type="Pfam" id="PF23984">
    <property type="entry name" value="DUF7307"/>
    <property type="match status" value="1"/>
</dbReference>
<dbReference type="AlphaFoldDB" id="A0A850RFS2"/>
<evidence type="ECO:0000313" key="3">
    <source>
        <dbReference type="Proteomes" id="UP000592294"/>
    </source>
</evidence>
<comment type="caution">
    <text evidence="2">The sequence shown here is derived from an EMBL/GenBank/DDBJ whole genome shotgun (WGS) entry which is preliminary data.</text>
</comment>
<proteinExistence type="predicted"/>
<gene>
    <name evidence="2" type="ORF">HW932_01650</name>
</gene>
<keyword evidence="1" id="KW-0175">Coiled coil</keyword>
<organism evidence="2 3">
    <name type="scientific">Allochromatium humboldtianum</name>
    <dbReference type="NCBI Taxonomy" id="504901"/>
    <lineage>
        <taxon>Bacteria</taxon>
        <taxon>Pseudomonadati</taxon>
        <taxon>Pseudomonadota</taxon>
        <taxon>Gammaproteobacteria</taxon>
        <taxon>Chromatiales</taxon>
        <taxon>Chromatiaceae</taxon>
        <taxon>Allochromatium</taxon>
    </lineage>
</organism>
<protein>
    <submittedName>
        <fullName evidence="2">Uncharacterized protein</fullName>
    </submittedName>
</protein>
<dbReference type="InterPro" id="IPR055731">
    <property type="entry name" value="Pam3_gp33-like"/>
</dbReference>
<reference evidence="2 3" key="1">
    <citation type="submission" date="2020-06" db="EMBL/GenBank/DDBJ databases">
        <title>Whole-genome sequence of Allochromatium humboldtianum DSM 21881, type strain.</title>
        <authorList>
            <person name="Kyndt J.A."/>
            <person name="Meyer T.E."/>
        </authorList>
    </citation>
    <scope>NUCLEOTIDE SEQUENCE [LARGE SCALE GENOMIC DNA]</scope>
    <source>
        <strain evidence="2 3">DSM 21881</strain>
    </source>
</reference>
<keyword evidence="3" id="KW-1185">Reference proteome</keyword>
<dbReference type="RefSeq" id="WP_176974757.1">
    <property type="nucleotide sequence ID" value="NZ_JABZEO010000001.1"/>
</dbReference>
<name>A0A850RFS2_9GAMM</name>